<dbReference type="InterPro" id="IPR036465">
    <property type="entry name" value="vWFA_dom_sf"/>
</dbReference>
<dbReference type="PANTHER" id="PTHR22550:SF14">
    <property type="entry name" value="VWFA DOMAIN-CONTAINING PROTEIN"/>
    <property type="match status" value="1"/>
</dbReference>
<feature type="transmembrane region" description="Helical" evidence="1">
    <location>
        <begin position="297"/>
        <end position="316"/>
    </location>
</feature>
<keyword evidence="1" id="KW-0472">Membrane</keyword>
<evidence type="ECO:0000313" key="4">
    <source>
        <dbReference type="Proteomes" id="UP000050421"/>
    </source>
</evidence>
<dbReference type="Gene3D" id="3.40.50.410">
    <property type="entry name" value="von Willebrand factor, type A domain"/>
    <property type="match status" value="1"/>
</dbReference>
<dbReference type="PANTHER" id="PTHR22550">
    <property type="entry name" value="SPORE GERMINATION PROTEIN"/>
    <property type="match status" value="1"/>
</dbReference>
<accession>A0A0P7YFH3</accession>
<dbReference type="EMBL" id="LJXT01000003">
    <property type="protein sequence ID" value="KPQ19964.1"/>
    <property type="molecule type" value="Genomic_DNA"/>
</dbReference>
<name>A0A0P7YFH3_9BACT</name>
<gene>
    <name evidence="3" type="primary">yfbK</name>
    <name evidence="3" type="ORF">HLUCCX10_00695</name>
</gene>
<evidence type="ECO:0000313" key="3">
    <source>
        <dbReference type="EMBL" id="KPQ19964.1"/>
    </source>
</evidence>
<dbReference type="OrthoDB" id="6206554at2"/>
<reference evidence="3 4" key="1">
    <citation type="submission" date="2015-09" db="EMBL/GenBank/DDBJ databases">
        <title>Identification and resolution of microdiversity through metagenomic sequencing of parallel consortia.</title>
        <authorList>
            <person name="Nelson W.C."/>
            <person name="Romine M.F."/>
            <person name="Lindemann S.R."/>
        </authorList>
    </citation>
    <scope>NUCLEOTIDE SEQUENCE [LARGE SCALE GENOMIC DNA]</scope>
    <source>
        <strain evidence="3">HL-49</strain>
    </source>
</reference>
<sequence length="321" mass="35437">MIWAYPDFKLLIILAGAFALGYLFYISRFWLINRRLKVEKRRLLTKLILRTSYFILFLIAFAGPSIGTSTKEVKEEGKDIFLAIDLSQSMNATDIGPSRLQRIKFELKELIKNFPSDRIGLIIFSSEAYMQCPLTFDQNVVQLYLDGLNTGLVPNAGTDLSGPLRMALDRFISDVSPEVKSKSVVLISDGEDFGGEYEDVAASLAEAGIKVFSLGIGTDAGSSIPRGNGVVIDPNTGRPAETRLDRDALQKIAIETGGRYFEISDVSQEVSDLIGNLERLEGGTIGTRQVEASSNKYFYFLLAGLILSVLDMILPIKTIKL</sequence>
<feature type="domain" description="VWFA" evidence="2">
    <location>
        <begin position="79"/>
        <end position="277"/>
    </location>
</feature>
<dbReference type="SMART" id="SM00327">
    <property type="entry name" value="VWA"/>
    <property type="match status" value="1"/>
</dbReference>
<evidence type="ECO:0000256" key="1">
    <source>
        <dbReference type="SAM" id="Phobius"/>
    </source>
</evidence>
<dbReference type="InterPro" id="IPR002035">
    <property type="entry name" value="VWF_A"/>
</dbReference>
<dbReference type="Pfam" id="PF13519">
    <property type="entry name" value="VWA_2"/>
    <property type="match status" value="1"/>
</dbReference>
<comment type="caution">
    <text evidence="3">The sequence shown here is derived from an EMBL/GenBank/DDBJ whole genome shotgun (WGS) entry which is preliminary data.</text>
</comment>
<dbReference type="Proteomes" id="UP000050421">
    <property type="component" value="Unassembled WGS sequence"/>
</dbReference>
<keyword evidence="1" id="KW-1133">Transmembrane helix</keyword>
<dbReference type="STRING" id="1305737.GCA_000526355_01257"/>
<keyword evidence="1" id="KW-0812">Transmembrane</keyword>
<dbReference type="SUPFAM" id="SSF53300">
    <property type="entry name" value="vWA-like"/>
    <property type="match status" value="1"/>
</dbReference>
<dbReference type="InterPro" id="IPR050768">
    <property type="entry name" value="UPF0353/GerABKA_families"/>
</dbReference>
<dbReference type="PATRIC" id="fig|1305737.6.peg.599"/>
<organism evidence="3 4">
    <name type="scientific">Algoriphagus marincola HL-49</name>
    <dbReference type="NCBI Taxonomy" id="1305737"/>
    <lineage>
        <taxon>Bacteria</taxon>
        <taxon>Pseudomonadati</taxon>
        <taxon>Bacteroidota</taxon>
        <taxon>Cytophagia</taxon>
        <taxon>Cytophagales</taxon>
        <taxon>Cyclobacteriaceae</taxon>
        <taxon>Algoriphagus</taxon>
    </lineage>
</organism>
<protein>
    <submittedName>
        <fullName evidence="3">Ca-activated chloride channel-like protein</fullName>
    </submittedName>
</protein>
<proteinExistence type="predicted"/>
<dbReference type="PROSITE" id="PS50234">
    <property type="entry name" value="VWFA"/>
    <property type="match status" value="1"/>
</dbReference>
<feature type="transmembrane region" description="Helical" evidence="1">
    <location>
        <begin position="12"/>
        <end position="31"/>
    </location>
</feature>
<dbReference type="eggNOG" id="COG2304">
    <property type="taxonomic scope" value="Bacteria"/>
</dbReference>
<dbReference type="AlphaFoldDB" id="A0A0P7YFH3"/>
<evidence type="ECO:0000259" key="2">
    <source>
        <dbReference type="PROSITE" id="PS50234"/>
    </source>
</evidence>